<protein>
    <submittedName>
        <fullName evidence="1">Uncharacterized protein</fullName>
    </submittedName>
</protein>
<sequence>MTVSSRRAAGVVGHFVTRVGGLVLALPMVVREIGRGARTLLLARAAGRHKGR</sequence>
<proteinExistence type="predicted"/>
<accession>A0ABV6UVD8</accession>
<dbReference type="Proteomes" id="UP001592528">
    <property type="component" value="Unassembled WGS sequence"/>
</dbReference>
<dbReference type="EMBL" id="JBHEZZ010000021">
    <property type="protein sequence ID" value="MFC1405440.1"/>
    <property type="molecule type" value="Genomic_DNA"/>
</dbReference>
<gene>
    <name evidence="1" type="ORF">ACEZDJ_29560</name>
</gene>
<evidence type="ECO:0000313" key="2">
    <source>
        <dbReference type="Proteomes" id="UP001592528"/>
    </source>
</evidence>
<dbReference type="RefSeq" id="WP_157624018.1">
    <property type="nucleotide sequence ID" value="NZ_JBHEZZ010000021.1"/>
</dbReference>
<evidence type="ECO:0000313" key="1">
    <source>
        <dbReference type="EMBL" id="MFC1405440.1"/>
    </source>
</evidence>
<organism evidence="1 2">
    <name type="scientific">Streptacidiphilus cavernicola</name>
    <dbReference type="NCBI Taxonomy" id="3342716"/>
    <lineage>
        <taxon>Bacteria</taxon>
        <taxon>Bacillati</taxon>
        <taxon>Actinomycetota</taxon>
        <taxon>Actinomycetes</taxon>
        <taxon>Kitasatosporales</taxon>
        <taxon>Streptomycetaceae</taxon>
        <taxon>Streptacidiphilus</taxon>
    </lineage>
</organism>
<name>A0ABV6UVD8_9ACTN</name>
<reference evidence="1 2" key="1">
    <citation type="submission" date="2024-09" db="EMBL/GenBank/DDBJ databases">
        <authorList>
            <person name="Lee S.D."/>
        </authorList>
    </citation>
    <scope>NUCLEOTIDE SEQUENCE [LARGE SCALE GENOMIC DNA]</scope>
    <source>
        <strain evidence="1 2">N1-5</strain>
    </source>
</reference>
<keyword evidence="2" id="KW-1185">Reference proteome</keyword>
<comment type="caution">
    <text evidence="1">The sequence shown here is derived from an EMBL/GenBank/DDBJ whole genome shotgun (WGS) entry which is preliminary data.</text>
</comment>